<gene>
    <name evidence="1" type="ORF">ACFFTL_16025</name>
</gene>
<reference evidence="1 2" key="1">
    <citation type="submission" date="2024-09" db="EMBL/GenBank/DDBJ databases">
        <authorList>
            <person name="Sun Q."/>
            <person name="Mori K."/>
        </authorList>
    </citation>
    <scope>NUCLEOTIDE SEQUENCE [LARGE SCALE GENOMIC DNA]</scope>
    <source>
        <strain evidence="1 2">JCM 3331</strain>
    </source>
</reference>
<dbReference type="Proteomes" id="UP001589710">
    <property type="component" value="Unassembled WGS sequence"/>
</dbReference>
<protein>
    <submittedName>
        <fullName evidence="1">Uncharacterized protein</fullName>
    </submittedName>
</protein>
<keyword evidence="2" id="KW-1185">Reference proteome</keyword>
<feature type="non-terminal residue" evidence="1">
    <location>
        <position position="1"/>
    </location>
</feature>
<evidence type="ECO:0000313" key="1">
    <source>
        <dbReference type="EMBL" id="MFB9573776.1"/>
    </source>
</evidence>
<sequence length="75" mass="8646">PQHTRRRTENKTPLPLIHLRQQHSEHIRQRSLDPLRHSQYPTGQHPYQTMELFSGGSQGLCVIEFCPVSSGEAED</sequence>
<organism evidence="1 2">
    <name type="scientific">Streptomyces yanii</name>
    <dbReference type="NCBI Taxonomy" id="78510"/>
    <lineage>
        <taxon>Bacteria</taxon>
        <taxon>Bacillati</taxon>
        <taxon>Actinomycetota</taxon>
        <taxon>Actinomycetes</taxon>
        <taxon>Kitasatosporales</taxon>
        <taxon>Streptomycetaceae</taxon>
        <taxon>Streptomyces</taxon>
    </lineage>
</organism>
<dbReference type="EMBL" id="JBHMCG010000074">
    <property type="protein sequence ID" value="MFB9573776.1"/>
    <property type="molecule type" value="Genomic_DNA"/>
</dbReference>
<evidence type="ECO:0000313" key="2">
    <source>
        <dbReference type="Proteomes" id="UP001589710"/>
    </source>
</evidence>
<proteinExistence type="predicted"/>
<dbReference type="RefSeq" id="WP_386143949.1">
    <property type="nucleotide sequence ID" value="NZ_JBHMCG010000074.1"/>
</dbReference>
<name>A0ABV5R7E1_9ACTN</name>
<accession>A0ABV5R7E1</accession>
<comment type="caution">
    <text evidence="1">The sequence shown here is derived from an EMBL/GenBank/DDBJ whole genome shotgun (WGS) entry which is preliminary data.</text>
</comment>